<proteinExistence type="predicted"/>
<reference evidence="1" key="1">
    <citation type="submission" date="2021-03" db="EMBL/GenBank/DDBJ databases">
        <title>Evolutionary priming and transition to the ectomycorrhizal habit in an iconic lineage of mushroom-forming fungi: is preadaptation a requirement?</title>
        <authorList>
            <consortium name="DOE Joint Genome Institute"/>
            <person name="Looney B.P."/>
            <person name="Miyauchi S."/>
            <person name="Morin E."/>
            <person name="Drula E."/>
            <person name="Courty P.E."/>
            <person name="Chicoki N."/>
            <person name="Fauchery L."/>
            <person name="Kohler A."/>
            <person name="Kuo A."/>
            <person name="LaButti K."/>
            <person name="Pangilinan J."/>
            <person name="Lipzen A."/>
            <person name="Riley R."/>
            <person name="Andreopoulos W."/>
            <person name="He G."/>
            <person name="Johnson J."/>
            <person name="Barry K.W."/>
            <person name="Grigoriev I.V."/>
            <person name="Nagy L."/>
            <person name="Hibbett D."/>
            <person name="Henrissat B."/>
            <person name="Matheny P.B."/>
            <person name="Labbe J."/>
            <person name="Martin A.F."/>
        </authorList>
    </citation>
    <scope>NUCLEOTIDE SEQUENCE</scope>
    <source>
        <strain evidence="1">BPL698</strain>
    </source>
</reference>
<evidence type="ECO:0000313" key="1">
    <source>
        <dbReference type="EMBL" id="KAI9512408.1"/>
    </source>
</evidence>
<organism evidence="1 2">
    <name type="scientific">Russula earlei</name>
    <dbReference type="NCBI Taxonomy" id="71964"/>
    <lineage>
        <taxon>Eukaryota</taxon>
        <taxon>Fungi</taxon>
        <taxon>Dikarya</taxon>
        <taxon>Basidiomycota</taxon>
        <taxon>Agaricomycotina</taxon>
        <taxon>Agaricomycetes</taxon>
        <taxon>Russulales</taxon>
        <taxon>Russulaceae</taxon>
        <taxon>Russula</taxon>
    </lineage>
</organism>
<dbReference type="Proteomes" id="UP001207468">
    <property type="component" value="Unassembled WGS sequence"/>
</dbReference>
<name>A0ACC0ULH7_9AGAM</name>
<sequence>MSFVLAVRLRSSVSPFSRAFQNRALLRPVPPPRGMLTFTPGDISTPESFLKSIGRGSETKISFDAWDALWKTNGLTLKKAGLAVRDRRYILWAMERFRRNDDPSDYAHEAKPKKKIRGHGPAVQFGKRIRSRRRK</sequence>
<gene>
    <name evidence="1" type="ORF">F5148DRAFT_973552</name>
</gene>
<protein>
    <submittedName>
        <fullName evidence="1">IGR protein motif-domain-containing protein</fullName>
    </submittedName>
</protein>
<accession>A0ACC0ULH7</accession>
<evidence type="ECO:0000313" key="2">
    <source>
        <dbReference type="Proteomes" id="UP001207468"/>
    </source>
</evidence>
<comment type="caution">
    <text evidence="1">The sequence shown here is derived from an EMBL/GenBank/DDBJ whole genome shotgun (WGS) entry which is preliminary data.</text>
</comment>
<keyword evidence="2" id="KW-1185">Reference proteome</keyword>
<dbReference type="EMBL" id="JAGFNK010000009">
    <property type="protein sequence ID" value="KAI9512408.1"/>
    <property type="molecule type" value="Genomic_DNA"/>
</dbReference>